<proteinExistence type="predicted"/>
<protein>
    <submittedName>
        <fullName evidence="2">Uncharacterized protein</fullName>
    </submittedName>
</protein>
<comment type="caution">
    <text evidence="2">The sequence shown here is derived from an EMBL/GenBank/DDBJ whole genome shotgun (WGS) entry which is preliminary data.</text>
</comment>
<organism evidence="2 3">
    <name type="scientific">Hydnum rufescens UP504</name>
    <dbReference type="NCBI Taxonomy" id="1448309"/>
    <lineage>
        <taxon>Eukaryota</taxon>
        <taxon>Fungi</taxon>
        <taxon>Dikarya</taxon>
        <taxon>Basidiomycota</taxon>
        <taxon>Agaricomycotina</taxon>
        <taxon>Agaricomycetes</taxon>
        <taxon>Cantharellales</taxon>
        <taxon>Hydnaceae</taxon>
        <taxon>Hydnum</taxon>
    </lineage>
</organism>
<evidence type="ECO:0000313" key="2">
    <source>
        <dbReference type="EMBL" id="KAF9503414.1"/>
    </source>
</evidence>
<dbReference type="Proteomes" id="UP000886523">
    <property type="component" value="Unassembled WGS sequence"/>
</dbReference>
<accession>A0A9P6ADY2</accession>
<keyword evidence="3" id="KW-1185">Reference proteome</keyword>
<dbReference type="AlphaFoldDB" id="A0A9P6ADY2"/>
<sequence length="71" mass="8252">MDRFPDPAVRDPPAFSSFNATTGPFLEDTIDRRNGMHITTAIDTFERAYKPQREARETTHKRQVEEEDEPD</sequence>
<dbReference type="OrthoDB" id="7608935at2759"/>
<reference evidence="2" key="1">
    <citation type="journal article" date="2020" name="Nat. Commun.">
        <title>Large-scale genome sequencing of mycorrhizal fungi provides insights into the early evolution of symbiotic traits.</title>
        <authorList>
            <person name="Miyauchi S."/>
            <person name="Kiss E."/>
            <person name="Kuo A."/>
            <person name="Drula E."/>
            <person name="Kohler A."/>
            <person name="Sanchez-Garcia M."/>
            <person name="Morin E."/>
            <person name="Andreopoulos B."/>
            <person name="Barry K.W."/>
            <person name="Bonito G."/>
            <person name="Buee M."/>
            <person name="Carver A."/>
            <person name="Chen C."/>
            <person name="Cichocki N."/>
            <person name="Clum A."/>
            <person name="Culley D."/>
            <person name="Crous P.W."/>
            <person name="Fauchery L."/>
            <person name="Girlanda M."/>
            <person name="Hayes R.D."/>
            <person name="Keri Z."/>
            <person name="LaButti K."/>
            <person name="Lipzen A."/>
            <person name="Lombard V."/>
            <person name="Magnuson J."/>
            <person name="Maillard F."/>
            <person name="Murat C."/>
            <person name="Nolan M."/>
            <person name="Ohm R.A."/>
            <person name="Pangilinan J."/>
            <person name="Pereira M.F."/>
            <person name="Perotto S."/>
            <person name="Peter M."/>
            <person name="Pfister S."/>
            <person name="Riley R."/>
            <person name="Sitrit Y."/>
            <person name="Stielow J.B."/>
            <person name="Szollosi G."/>
            <person name="Zifcakova L."/>
            <person name="Stursova M."/>
            <person name="Spatafora J.W."/>
            <person name="Tedersoo L."/>
            <person name="Vaario L.M."/>
            <person name="Yamada A."/>
            <person name="Yan M."/>
            <person name="Wang P."/>
            <person name="Xu J."/>
            <person name="Bruns T."/>
            <person name="Baldrian P."/>
            <person name="Vilgalys R."/>
            <person name="Dunand C."/>
            <person name="Henrissat B."/>
            <person name="Grigoriev I.V."/>
            <person name="Hibbett D."/>
            <person name="Nagy L.G."/>
            <person name="Martin F.M."/>
        </authorList>
    </citation>
    <scope>NUCLEOTIDE SEQUENCE</scope>
    <source>
        <strain evidence="2">UP504</strain>
    </source>
</reference>
<gene>
    <name evidence="2" type="ORF">BS47DRAFT_1356246</name>
</gene>
<feature type="non-terminal residue" evidence="2">
    <location>
        <position position="71"/>
    </location>
</feature>
<name>A0A9P6ADY2_9AGAM</name>
<feature type="region of interest" description="Disordered" evidence="1">
    <location>
        <begin position="1"/>
        <end position="71"/>
    </location>
</feature>
<evidence type="ECO:0000256" key="1">
    <source>
        <dbReference type="SAM" id="MobiDB-lite"/>
    </source>
</evidence>
<evidence type="ECO:0000313" key="3">
    <source>
        <dbReference type="Proteomes" id="UP000886523"/>
    </source>
</evidence>
<feature type="compositionally biased region" description="Basic and acidic residues" evidence="1">
    <location>
        <begin position="44"/>
        <end position="64"/>
    </location>
</feature>
<dbReference type="EMBL" id="MU129362">
    <property type="protein sequence ID" value="KAF9503414.1"/>
    <property type="molecule type" value="Genomic_DNA"/>
</dbReference>